<dbReference type="EMBL" id="BK016038">
    <property type="protein sequence ID" value="DAF90842.1"/>
    <property type="molecule type" value="Genomic_DNA"/>
</dbReference>
<organism evidence="2">
    <name type="scientific">Myoviridae sp. ctZhz2</name>
    <dbReference type="NCBI Taxonomy" id="2825129"/>
    <lineage>
        <taxon>Viruses</taxon>
        <taxon>Duplodnaviria</taxon>
        <taxon>Heunggongvirae</taxon>
        <taxon>Uroviricota</taxon>
        <taxon>Caudoviricetes</taxon>
    </lineage>
</organism>
<reference evidence="2" key="1">
    <citation type="journal article" date="2021" name="Proc. Natl. Acad. Sci. U.S.A.">
        <title>A Catalog of Tens of Thousands of Viruses from Human Metagenomes Reveals Hidden Associations with Chronic Diseases.</title>
        <authorList>
            <person name="Tisza M.J."/>
            <person name="Buck C.B."/>
        </authorList>
    </citation>
    <scope>NUCLEOTIDE SEQUENCE</scope>
    <source>
        <strain evidence="2">CtZhz2</strain>
    </source>
</reference>
<proteinExistence type="predicted"/>
<name>A0A8S5U8V6_9CAUD</name>
<sequence length="156" mass="17506">MTDPAFRPVESLQATAYIVKRCDEKGIALNVTKLQKLMFCCYGTVLGKFGLRLIDEYPVAWQYGPVFSEALRSVQFFRVPAFLDKGTPDADALPEGVRKLIDETLDVFGKFTARQLSDWTRLKGSPWDLASDGGASLFGRLSDRKVGDYFKVNVLR</sequence>
<dbReference type="Pfam" id="PF13274">
    <property type="entry name" value="SocA_Panacea"/>
    <property type="match status" value="1"/>
</dbReference>
<protein>
    <recommendedName>
        <fullName evidence="1">Antitoxin SocA-like Panacea domain-containing protein</fullName>
    </recommendedName>
</protein>
<feature type="domain" description="Antitoxin SocA-like Panacea" evidence="1">
    <location>
        <begin position="34"/>
        <end position="127"/>
    </location>
</feature>
<dbReference type="InterPro" id="IPR025272">
    <property type="entry name" value="SocA_Panacea"/>
</dbReference>
<evidence type="ECO:0000313" key="2">
    <source>
        <dbReference type="EMBL" id="DAF90842.1"/>
    </source>
</evidence>
<accession>A0A8S5U8V6</accession>
<evidence type="ECO:0000259" key="1">
    <source>
        <dbReference type="Pfam" id="PF13274"/>
    </source>
</evidence>